<evidence type="ECO:0000259" key="9">
    <source>
        <dbReference type="PROSITE" id="PS50052"/>
    </source>
</evidence>
<evidence type="ECO:0000313" key="10">
    <source>
        <dbReference type="EMBL" id="PIW36304.1"/>
    </source>
</evidence>
<dbReference type="PANTHER" id="PTHR23117:SF13">
    <property type="entry name" value="GUANYLATE KINASE"/>
    <property type="match status" value="1"/>
</dbReference>
<keyword evidence="6 10" id="KW-0418">Kinase</keyword>
<protein>
    <recommendedName>
        <fullName evidence="3">Guanylate kinase</fullName>
        <ecNumber evidence="2">2.7.4.8</ecNumber>
    </recommendedName>
    <alternativeName>
        <fullName evidence="8">GMP kinase</fullName>
    </alternativeName>
</protein>
<dbReference type="Pfam" id="PF00625">
    <property type="entry name" value="Guanylate_kin"/>
    <property type="match status" value="1"/>
</dbReference>
<dbReference type="GO" id="GO:0005829">
    <property type="term" value="C:cytosol"/>
    <property type="evidence" value="ECO:0007669"/>
    <property type="project" value="TreeGrafter"/>
</dbReference>
<dbReference type="NCBIfam" id="TIGR03263">
    <property type="entry name" value="guanyl_kin"/>
    <property type="match status" value="1"/>
</dbReference>
<dbReference type="PROSITE" id="PS50052">
    <property type="entry name" value="GUANYLATE_KINASE_2"/>
    <property type="match status" value="1"/>
</dbReference>
<reference evidence="10 11" key="1">
    <citation type="submission" date="2017-09" db="EMBL/GenBank/DDBJ databases">
        <title>Depth-based differentiation of microbial function through sediment-hosted aquifers and enrichment of novel symbionts in the deep terrestrial subsurface.</title>
        <authorList>
            <person name="Probst A.J."/>
            <person name="Ladd B."/>
            <person name="Jarett J.K."/>
            <person name="Geller-Mcgrath D.E."/>
            <person name="Sieber C.M."/>
            <person name="Emerson J.B."/>
            <person name="Anantharaman K."/>
            <person name="Thomas B.C."/>
            <person name="Malmstrom R."/>
            <person name="Stieglmeier M."/>
            <person name="Klingl A."/>
            <person name="Woyke T."/>
            <person name="Ryan C.M."/>
            <person name="Banfield J.F."/>
        </authorList>
    </citation>
    <scope>NUCLEOTIDE SEQUENCE [LARGE SCALE GENOMIC DNA]</scope>
    <source>
        <strain evidence="10">CG15_BIG_FIL_POST_REV_8_21_14_020_45_12</strain>
    </source>
</reference>
<dbReference type="SMART" id="SM00072">
    <property type="entry name" value="GuKc"/>
    <property type="match status" value="1"/>
</dbReference>
<dbReference type="InterPro" id="IPR027417">
    <property type="entry name" value="P-loop_NTPase"/>
</dbReference>
<evidence type="ECO:0000256" key="7">
    <source>
        <dbReference type="ARBA" id="ARBA00022840"/>
    </source>
</evidence>
<dbReference type="EC" id="2.7.4.8" evidence="2"/>
<dbReference type="InterPro" id="IPR008145">
    <property type="entry name" value="GK/Ca_channel_bsu"/>
</dbReference>
<dbReference type="AlphaFoldDB" id="A0A2M7H295"/>
<proteinExistence type="inferred from homology"/>
<keyword evidence="7" id="KW-0067">ATP-binding</keyword>
<dbReference type="EMBL" id="PFGC01000063">
    <property type="protein sequence ID" value="PIW36304.1"/>
    <property type="molecule type" value="Genomic_DNA"/>
</dbReference>
<dbReference type="FunFam" id="3.30.63.10:FF:000002">
    <property type="entry name" value="Guanylate kinase 1"/>
    <property type="match status" value="1"/>
</dbReference>
<accession>A0A2M7H295</accession>
<comment type="similarity">
    <text evidence="1">Belongs to the guanylate kinase family.</text>
</comment>
<name>A0A2M7H295_9BACT</name>
<dbReference type="GO" id="GO:0005524">
    <property type="term" value="F:ATP binding"/>
    <property type="evidence" value="ECO:0007669"/>
    <property type="project" value="UniProtKB-KW"/>
</dbReference>
<sequence length="183" mass="20762">MGKLVVVTGPSGAGKDSVIEQAHSLGLDFTSITTTSTRPMRPGEAEGKPYFFLTREEFEEKIDNGEMIEWAEVYDNLYGSSKTEVERKRKNNDVVLIKVDPQGARTFKEMIPDAITVFIKPPSLEYLEMRLHKRASDAEDVIQKRMEIAKYELEKLDSWDYVILNDEGKLEEAAQELIAIIST</sequence>
<evidence type="ECO:0000256" key="5">
    <source>
        <dbReference type="ARBA" id="ARBA00022741"/>
    </source>
</evidence>
<dbReference type="InterPro" id="IPR008144">
    <property type="entry name" value="Guanylate_kin-like_dom"/>
</dbReference>
<feature type="domain" description="Guanylate kinase-like" evidence="9">
    <location>
        <begin position="2"/>
        <end position="182"/>
    </location>
</feature>
<organism evidence="10 11">
    <name type="scientific">Candidatus Kerfeldbacteria bacterium CG15_BIG_FIL_POST_REV_8_21_14_020_45_12</name>
    <dbReference type="NCBI Taxonomy" id="2014247"/>
    <lineage>
        <taxon>Bacteria</taxon>
        <taxon>Candidatus Kerfeldiibacteriota</taxon>
    </lineage>
</organism>
<gene>
    <name evidence="10" type="ORF">COW24_06140</name>
</gene>
<dbReference type="Proteomes" id="UP000230292">
    <property type="component" value="Unassembled WGS sequence"/>
</dbReference>
<evidence type="ECO:0000256" key="4">
    <source>
        <dbReference type="ARBA" id="ARBA00022679"/>
    </source>
</evidence>
<evidence type="ECO:0000256" key="3">
    <source>
        <dbReference type="ARBA" id="ARBA00016296"/>
    </source>
</evidence>
<keyword evidence="4" id="KW-0808">Transferase</keyword>
<dbReference type="PROSITE" id="PS00856">
    <property type="entry name" value="GUANYLATE_KINASE_1"/>
    <property type="match status" value="1"/>
</dbReference>
<evidence type="ECO:0000256" key="6">
    <source>
        <dbReference type="ARBA" id="ARBA00022777"/>
    </source>
</evidence>
<comment type="caution">
    <text evidence="10">The sequence shown here is derived from an EMBL/GenBank/DDBJ whole genome shotgun (WGS) entry which is preliminary data.</text>
</comment>
<dbReference type="PANTHER" id="PTHR23117">
    <property type="entry name" value="GUANYLATE KINASE-RELATED"/>
    <property type="match status" value="1"/>
</dbReference>
<evidence type="ECO:0000256" key="1">
    <source>
        <dbReference type="ARBA" id="ARBA00005790"/>
    </source>
</evidence>
<keyword evidence="5" id="KW-0547">Nucleotide-binding</keyword>
<evidence type="ECO:0000256" key="8">
    <source>
        <dbReference type="ARBA" id="ARBA00030128"/>
    </source>
</evidence>
<evidence type="ECO:0000256" key="2">
    <source>
        <dbReference type="ARBA" id="ARBA00012961"/>
    </source>
</evidence>
<dbReference type="SUPFAM" id="SSF52540">
    <property type="entry name" value="P-loop containing nucleoside triphosphate hydrolases"/>
    <property type="match status" value="1"/>
</dbReference>
<dbReference type="InterPro" id="IPR017665">
    <property type="entry name" value="Guanylate_kinase"/>
</dbReference>
<dbReference type="CDD" id="cd00071">
    <property type="entry name" value="GMPK"/>
    <property type="match status" value="1"/>
</dbReference>
<dbReference type="GO" id="GO:0004385">
    <property type="term" value="F:GMP kinase activity"/>
    <property type="evidence" value="ECO:0007669"/>
    <property type="project" value="UniProtKB-EC"/>
</dbReference>
<dbReference type="Gene3D" id="3.40.50.300">
    <property type="entry name" value="P-loop containing nucleotide triphosphate hydrolases"/>
    <property type="match status" value="1"/>
</dbReference>
<evidence type="ECO:0000313" key="11">
    <source>
        <dbReference type="Proteomes" id="UP000230292"/>
    </source>
</evidence>
<dbReference type="InterPro" id="IPR020590">
    <property type="entry name" value="Guanylate_kinase_CS"/>
</dbReference>
<dbReference type="Gene3D" id="3.30.63.10">
    <property type="entry name" value="Guanylate Kinase phosphate binding domain"/>
    <property type="match status" value="1"/>
</dbReference>